<comment type="caution">
    <text evidence="1">The sequence shown here is derived from an EMBL/GenBank/DDBJ whole genome shotgun (WGS) entry which is preliminary data.</text>
</comment>
<protein>
    <recommendedName>
        <fullName evidence="3">Transposase</fullName>
    </recommendedName>
</protein>
<name>A0ABP9WFF0_9MICO</name>
<evidence type="ECO:0000313" key="2">
    <source>
        <dbReference type="Proteomes" id="UP001426770"/>
    </source>
</evidence>
<dbReference type="Proteomes" id="UP001426770">
    <property type="component" value="Unassembled WGS sequence"/>
</dbReference>
<sequence>MESPEQPRSRHVVVGVDTHKDIHVAAVMDPLVGIVGVPRQVVGRISSASKVGMVGSASPWWTSAGLFQAIAS</sequence>
<organism evidence="1 2">
    <name type="scientific">Demequina sediminis</name>
    <dbReference type="NCBI Taxonomy" id="1930058"/>
    <lineage>
        <taxon>Bacteria</taxon>
        <taxon>Bacillati</taxon>
        <taxon>Actinomycetota</taxon>
        <taxon>Actinomycetes</taxon>
        <taxon>Micrococcales</taxon>
        <taxon>Demequinaceae</taxon>
        <taxon>Demequina</taxon>
    </lineage>
</organism>
<keyword evidence="2" id="KW-1185">Reference proteome</keyword>
<dbReference type="EMBL" id="BAABRR010000004">
    <property type="protein sequence ID" value="GAA5518542.1"/>
    <property type="molecule type" value="Genomic_DNA"/>
</dbReference>
<proteinExistence type="predicted"/>
<evidence type="ECO:0000313" key="1">
    <source>
        <dbReference type="EMBL" id="GAA5518542.1"/>
    </source>
</evidence>
<gene>
    <name evidence="1" type="ORF">Lsed01_00971</name>
</gene>
<reference evidence="1 2" key="1">
    <citation type="submission" date="2024-02" db="EMBL/GenBank/DDBJ databases">
        <title>Lysinimicrobium sediminis NBRC 112286.</title>
        <authorList>
            <person name="Ichikawa N."/>
            <person name="Katano-Makiyama Y."/>
            <person name="Hidaka K."/>
        </authorList>
    </citation>
    <scope>NUCLEOTIDE SEQUENCE [LARGE SCALE GENOMIC DNA]</scope>
    <source>
        <strain evidence="1 2">NBRC 112286</strain>
    </source>
</reference>
<accession>A0ABP9WFF0</accession>
<evidence type="ECO:0008006" key="3">
    <source>
        <dbReference type="Google" id="ProtNLM"/>
    </source>
</evidence>